<dbReference type="GO" id="GO:0006364">
    <property type="term" value="P:rRNA processing"/>
    <property type="evidence" value="ECO:0007669"/>
    <property type="project" value="UniProtKB-KW"/>
</dbReference>
<dbReference type="GO" id="GO:0006353">
    <property type="term" value="P:DNA-templated transcription termination"/>
    <property type="evidence" value="ECO:0007669"/>
    <property type="project" value="UniProtKB-KW"/>
</dbReference>
<evidence type="ECO:0000313" key="20">
    <source>
        <dbReference type="EMBL" id="KTB37000.1"/>
    </source>
</evidence>
<feature type="compositionally biased region" description="Gly residues" evidence="17">
    <location>
        <begin position="1232"/>
        <end position="1243"/>
    </location>
</feature>
<keyword evidence="4" id="KW-0806">Transcription termination</keyword>
<dbReference type="Gene3D" id="3.40.50.12390">
    <property type="match status" value="2"/>
</dbReference>
<keyword evidence="16" id="KW-0479">Metal-binding</keyword>
<feature type="region of interest" description="Disordered" evidence="17">
    <location>
        <begin position="1196"/>
        <end position="1254"/>
    </location>
</feature>
<keyword evidence="18" id="KW-0812">Transmembrane</keyword>
<keyword evidence="18" id="KW-1133">Transmembrane helix</keyword>
<sequence>MRLGVKADKIESDLEIYDGTWRNCIERSYRNRSRQQRRRSVHNVDHLLYSLLIFLFYPHFSYSLDMGVPALFRWLSKKYPKIIYPVVEDEEIKVEDENDELVTIPTNMADPNPNGTEFDCLYLDMNGIVHPCTHPEGKPAPETEEDMMVEVFKYTERVVNMVRPRKLLFMAIDGVAPRAKMNQQRSRRFRAAQEAKEKEEARLESVRLWEEMGKTISEEEKNKKAWDSNAITPGTPFMDLLAASLRYWVVQKMNSDPGWKNLQVIISDASVPGEGEHKIMDFIRRQRTNPGHDPNTKHVIYGLDADLIMLALATHEPYFRVLREDVFSDSSNMACRMCGQEGHYAAQCTATPAEVQDRAKKKVTERKPFIFLDVSILREYLEAELNVPQESFPFNLEQAIDDWVLLIFFVGNDFLPHLPSLEIREGAIDTLLRIWKTELSRMGGYLTNHGRLELARVQIILEGLAKREDDIFKRRREAEERQEQNAKRRKLEKDGTVESISAGAPSRSSSNHDFAAKADSIGLGAPATEESIKHLPSAQQALAGSNHDVVANRRAIRMANMSAAEVLKAELAGLMPVKKSATITKKPDLSLPAKPESSLPLPAASLDAIRMSVDGPPPTAVPATTTTMSTTEDADFDIPGFGGSMTSVATTSVVTSAVPSTTSTQSPTQGSMKVDDIPGAAANADVGDFNDSANVDDSIMGTKRKYEEGPGEVEGDETLEAEEEEPPADGPHDKSALEYKVNPDGTVTQEDTVKCVSRVLPLKELQELIWGIEYRLWEPGYRERYYQQKFGVEYTDKEFRKKLTQSYIEGMSWVLCYYYQGTPSWQWYYPYHFAPFAADFEEVDKMNIHFKIGQPFKPYEQLMGVFPAASRKHIPETFHHLMTEEESPIIDFYPTTFQIDMNGKKMAWQGVALLPFIDEKRLLGSMREPYNKLTDDEIRRNTWGNNVIFAADEHPVHPFYEKLYGKGKPKDPVPLDPKLSQGISGTVLPNPDCLPGSTYFSPFTQVNLPDIRNDRSLSVQYFFPKQLSPHHSVLLPGVRRPPRILSQEDIENSRRGGRGRGRGGGGGDWGGGRGGYNNDRSRGSSGNDPFHSRPSNYPPSGYGNDRNRGYQQDNYSSRGGNHSYGGGGYGRGGGGSDGRSRPPNNQGYGGQNSGYSRGPPGGRGGGPSNNPYGSYGANGGGYGGYGGNSAGYGGYGGNTSGYGYGRGNPASYGGGAYGNGGSQQAGQVGNYGVYGGGGRGGGYNQSSRGRGRGW</sequence>
<evidence type="ECO:0000256" key="2">
    <source>
        <dbReference type="ARBA" id="ARBA00006994"/>
    </source>
</evidence>
<evidence type="ECO:0000256" key="6">
    <source>
        <dbReference type="ARBA" id="ARBA00022664"/>
    </source>
</evidence>
<name>A0A0W0FL13_MONRR</name>
<dbReference type="InterPro" id="IPR027073">
    <property type="entry name" value="5_3_exoribonuclease"/>
</dbReference>
<keyword evidence="6" id="KW-0507">mRNA processing</keyword>
<dbReference type="eggNOG" id="KOG2044">
    <property type="taxonomic scope" value="Eukaryota"/>
</dbReference>
<dbReference type="PIRSF" id="PIRSF037239">
    <property type="entry name" value="Exonuclease_Xrn2"/>
    <property type="match status" value="1"/>
</dbReference>
<keyword evidence="18" id="KW-0472">Membrane</keyword>
<evidence type="ECO:0000256" key="14">
    <source>
        <dbReference type="ARBA" id="ARBA00046137"/>
    </source>
</evidence>
<evidence type="ECO:0000256" key="18">
    <source>
        <dbReference type="SAM" id="Phobius"/>
    </source>
</evidence>
<feature type="compositionally biased region" description="Acidic residues" evidence="17">
    <location>
        <begin position="709"/>
        <end position="727"/>
    </location>
</feature>
<feature type="domain" description="CCHC-type" evidence="19">
    <location>
        <begin position="335"/>
        <end position="348"/>
    </location>
</feature>
<keyword evidence="9" id="KW-0269">Exonuclease</keyword>
<feature type="compositionally biased region" description="Gly residues" evidence="17">
    <location>
        <begin position="1196"/>
        <end position="1223"/>
    </location>
</feature>
<reference evidence="20 21" key="1">
    <citation type="submission" date="2015-12" db="EMBL/GenBank/DDBJ databases">
        <title>Draft genome sequence of Moniliophthora roreri, the causal agent of frosty pod rot of cacao.</title>
        <authorList>
            <person name="Aime M.C."/>
            <person name="Diaz-Valderrama J.R."/>
            <person name="Kijpornyongpan T."/>
            <person name="Phillips-Mora W."/>
        </authorList>
    </citation>
    <scope>NUCLEOTIDE SEQUENCE [LARGE SCALE GENOMIC DNA]</scope>
    <source>
        <strain evidence="20 21">MCA 2952</strain>
    </source>
</reference>
<evidence type="ECO:0000256" key="16">
    <source>
        <dbReference type="PROSITE-ProRule" id="PRU00047"/>
    </source>
</evidence>
<evidence type="ECO:0000256" key="10">
    <source>
        <dbReference type="ARBA" id="ARBA00023015"/>
    </source>
</evidence>
<dbReference type="PANTHER" id="PTHR12341">
    <property type="entry name" value="5'-&gt;3' EXORIBONUCLEASE"/>
    <property type="match status" value="1"/>
</dbReference>
<keyword evidence="7" id="KW-0540">Nuclease</keyword>
<gene>
    <name evidence="20" type="ORF">WG66_10456</name>
</gene>
<evidence type="ECO:0000256" key="15">
    <source>
        <dbReference type="ARBA" id="ARBA00046943"/>
    </source>
</evidence>
<evidence type="ECO:0000256" key="9">
    <source>
        <dbReference type="ARBA" id="ARBA00022839"/>
    </source>
</evidence>
<evidence type="ECO:0000259" key="19">
    <source>
        <dbReference type="PROSITE" id="PS50158"/>
    </source>
</evidence>
<dbReference type="GO" id="GO:0006397">
    <property type="term" value="P:mRNA processing"/>
    <property type="evidence" value="ECO:0007669"/>
    <property type="project" value="UniProtKB-KW"/>
</dbReference>
<feature type="compositionally biased region" description="Basic and acidic residues" evidence="17">
    <location>
        <begin position="477"/>
        <end position="496"/>
    </location>
</feature>
<keyword evidence="13" id="KW-0539">Nucleus</keyword>
<keyword evidence="16" id="KW-0863">Zinc-finger</keyword>
<proteinExistence type="inferred from homology"/>
<comment type="subunit">
    <text evidence="15">Interacts with RAI1; the interaction is direct, stabilizes RAT1 protein structure and may stimulate its exoribonuclease activity. The interaction also stimulates RAI1 pyrophosphohydrolase activity, probably by recruiting it to mRNA substrates.</text>
</comment>
<dbReference type="FunFam" id="3.40.50.12390:FF:000003">
    <property type="entry name" value="5'-3' exoribonuclease"/>
    <property type="match status" value="1"/>
</dbReference>
<dbReference type="InterPro" id="IPR001878">
    <property type="entry name" value="Znf_CCHC"/>
</dbReference>
<feature type="region of interest" description="Disordered" evidence="17">
    <location>
        <begin position="678"/>
        <end position="738"/>
    </location>
</feature>
<keyword evidence="12" id="KW-0804">Transcription</keyword>
<keyword evidence="5" id="KW-0698">rRNA processing</keyword>
<dbReference type="Gene3D" id="1.25.40.1050">
    <property type="match status" value="1"/>
</dbReference>
<feature type="compositionally biased region" description="Gly residues" evidence="17">
    <location>
        <begin position="1122"/>
        <end position="1137"/>
    </location>
</feature>
<keyword evidence="10" id="KW-0805">Transcription regulation</keyword>
<dbReference type="PANTHER" id="PTHR12341:SF41">
    <property type="entry name" value="5'-3' EXORIBONUCLEASE 2"/>
    <property type="match status" value="1"/>
</dbReference>
<comment type="similarity">
    <text evidence="2">Belongs to the 5'-3' exonuclease family. XRN2/RAT1 subfamily.</text>
</comment>
<dbReference type="InterPro" id="IPR041412">
    <property type="entry name" value="Xrn1_helical"/>
</dbReference>
<protein>
    <recommendedName>
        <fullName evidence="3">5'-3' exoribonuclease 2</fullName>
    </recommendedName>
</protein>
<dbReference type="CDD" id="cd18673">
    <property type="entry name" value="PIN_XRN1-2-like"/>
    <property type="match status" value="1"/>
</dbReference>
<dbReference type="AlphaFoldDB" id="A0A0W0FL13"/>
<evidence type="ECO:0000256" key="8">
    <source>
        <dbReference type="ARBA" id="ARBA00022801"/>
    </source>
</evidence>
<evidence type="ECO:0000313" key="21">
    <source>
        <dbReference type="Proteomes" id="UP000054988"/>
    </source>
</evidence>
<dbReference type="Proteomes" id="UP000054988">
    <property type="component" value="Unassembled WGS sequence"/>
</dbReference>
<evidence type="ECO:0000256" key="13">
    <source>
        <dbReference type="ARBA" id="ARBA00023242"/>
    </source>
</evidence>
<evidence type="ECO:0000256" key="17">
    <source>
        <dbReference type="SAM" id="MobiDB-lite"/>
    </source>
</evidence>
<dbReference type="GO" id="GO:0003723">
    <property type="term" value="F:RNA binding"/>
    <property type="evidence" value="ECO:0007669"/>
    <property type="project" value="TreeGrafter"/>
</dbReference>
<evidence type="ECO:0000256" key="4">
    <source>
        <dbReference type="ARBA" id="ARBA00022472"/>
    </source>
</evidence>
<accession>A0A0W0FL13</accession>
<dbReference type="GO" id="GO:0000956">
    <property type="term" value="P:nuclear-transcribed mRNA catabolic process"/>
    <property type="evidence" value="ECO:0007669"/>
    <property type="project" value="TreeGrafter"/>
</dbReference>
<feature type="compositionally biased region" description="Low complexity" evidence="17">
    <location>
        <begin position="499"/>
        <end position="509"/>
    </location>
</feature>
<dbReference type="GO" id="GO:0005634">
    <property type="term" value="C:nucleus"/>
    <property type="evidence" value="ECO:0007669"/>
    <property type="project" value="UniProtKB-SubCell"/>
</dbReference>
<feature type="region of interest" description="Disordered" evidence="17">
    <location>
        <begin position="477"/>
        <end position="512"/>
    </location>
</feature>
<dbReference type="Pfam" id="PF17846">
    <property type="entry name" value="XRN_M"/>
    <property type="match status" value="2"/>
</dbReference>
<comment type="caution">
    <text evidence="20">The sequence shown here is derived from an EMBL/GenBank/DDBJ whole genome shotgun (WGS) entry which is preliminary data.</text>
</comment>
<dbReference type="FunFam" id="3.40.50.12390:FF:000005">
    <property type="entry name" value="5'-3' exoribonuclease 2"/>
    <property type="match status" value="1"/>
</dbReference>
<dbReference type="SMART" id="SM00343">
    <property type="entry name" value="ZnF_C2HC"/>
    <property type="match status" value="1"/>
</dbReference>
<dbReference type="EMBL" id="LATX01001871">
    <property type="protein sequence ID" value="KTB37000.1"/>
    <property type="molecule type" value="Genomic_DNA"/>
</dbReference>
<dbReference type="InterPro" id="IPR017151">
    <property type="entry name" value="Xrn2/3/4"/>
</dbReference>
<evidence type="ECO:0000256" key="1">
    <source>
        <dbReference type="ARBA" id="ARBA00004123"/>
    </source>
</evidence>
<dbReference type="GO" id="GO:0008270">
    <property type="term" value="F:zinc ion binding"/>
    <property type="evidence" value="ECO:0007669"/>
    <property type="project" value="UniProtKB-KW"/>
</dbReference>
<organism evidence="20 21">
    <name type="scientific">Moniliophthora roreri</name>
    <name type="common">Frosty pod rot fungus</name>
    <name type="synonym">Monilia roreri</name>
    <dbReference type="NCBI Taxonomy" id="221103"/>
    <lineage>
        <taxon>Eukaryota</taxon>
        <taxon>Fungi</taxon>
        <taxon>Dikarya</taxon>
        <taxon>Basidiomycota</taxon>
        <taxon>Agaricomycotina</taxon>
        <taxon>Agaricomycetes</taxon>
        <taxon>Agaricomycetidae</taxon>
        <taxon>Agaricales</taxon>
        <taxon>Marasmiineae</taxon>
        <taxon>Marasmiaceae</taxon>
        <taxon>Moniliophthora</taxon>
    </lineage>
</organism>
<evidence type="ECO:0000256" key="12">
    <source>
        <dbReference type="ARBA" id="ARBA00023163"/>
    </source>
</evidence>
<evidence type="ECO:0000256" key="3">
    <source>
        <dbReference type="ARBA" id="ARBA00013845"/>
    </source>
</evidence>
<comment type="subcellular location">
    <subcellularLocation>
        <location evidence="1">Nucleus</location>
    </subcellularLocation>
</comment>
<evidence type="ECO:0000256" key="11">
    <source>
        <dbReference type="ARBA" id="ARBA00023054"/>
    </source>
</evidence>
<feature type="transmembrane region" description="Helical" evidence="18">
    <location>
        <begin position="40"/>
        <end position="60"/>
    </location>
</feature>
<keyword evidence="16" id="KW-0862">Zinc</keyword>
<dbReference type="FunFam" id="1.25.40.1050:FF:000002">
    <property type="entry name" value="5'-3' exoribonuclease"/>
    <property type="match status" value="1"/>
</dbReference>
<dbReference type="Pfam" id="PF03159">
    <property type="entry name" value="XRN_N"/>
    <property type="match status" value="1"/>
</dbReference>
<dbReference type="GO" id="GO:0004534">
    <property type="term" value="F:5'-3' RNA exonuclease activity"/>
    <property type="evidence" value="ECO:0007669"/>
    <property type="project" value="InterPro"/>
</dbReference>
<evidence type="ECO:0000256" key="7">
    <source>
        <dbReference type="ARBA" id="ARBA00022722"/>
    </source>
</evidence>
<keyword evidence="11" id="KW-0175">Coiled coil</keyword>
<keyword evidence="8" id="KW-0378">Hydrolase</keyword>
<feature type="region of interest" description="Disordered" evidence="17">
    <location>
        <begin position="1032"/>
        <end position="1170"/>
    </location>
</feature>
<dbReference type="PROSITE" id="PS50158">
    <property type="entry name" value="ZF_CCHC"/>
    <property type="match status" value="1"/>
</dbReference>
<comment type="function">
    <text evidence="14">Possesses 5'-&gt;3' exoribonuclease activity. Required for the processing of nuclear mRNA and rRNA precursors. May promote the termination of transcription by RNA polymerase II. Essential for vegetative cell growth and chromosome segregation.</text>
</comment>
<evidence type="ECO:0000256" key="5">
    <source>
        <dbReference type="ARBA" id="ARBA00022552"/>
    </source>
</evidence>
<dbReference type="InterPro" id="IPR004859">
    <property type="entry name" value="Xrn1_N"/>
</dbReference>
<feature type="compositionally biased region" description="Gly residues" evidence="17">
    <location>
        <begin position="1062"/>
        <end position="1075"/>
    </location>
</feature>